<dbReference type="SMART" id="SM00724">
    <property type="entry name" value="TLC"/>
    <property type="match status" value="1"/>
</dbReference>
<evidence type="ECO:0000256" key="1">
    <source>
        <dbReference type="ARBA" id="ARBA00004141"/>
    </source>
</evidence>
<feature type="transmembrane region" description="Helical" evidence="6">
    <location>
        <begin position="123"/>
        <end position="150"/>
    </location>
</feature>
<keyword evidence="4 5" id="KW-0472">Membrane</keyword>
<dbReference type="EMBL" id="LR903005">
    <property type="protein sequence ID" value="CAD7251363.1"/>
    <property type="molecule type" value="Genomic_DNA"/>
</dbReference>
<feature type="transmembrane region" description="Helical" evidence="6">
    <location>
        <begin position="54"/>
        <end position="74"/>
    </location>
</feature>
<dbReference type="InterPro" id="IPR050846">
    <property type="entry name" value="TLCD"/>
</dbReference>
<feature type="domain" description="TLC" evidence="7">
    <location>
        <begin position="46"/>
        <end position="190"/>
    </location>
</feature>
<evidence type="ECO:0000256" key="2">
    <source>
        <dbReference type="ARBA" id="ARBA00022692"/>
    </source>
</evidence>
<feature type="transmembrane region" description="Helical" evidence="6">
    <location>
        <begin position="86"/>
        <end position="103"/>
    </location>
</feature>
<feature type="transmembrane region" description="Helical" evidence="6">
    <location>
        <begin position="12"/>
        <end position="34"/>
    </location>
</feature>
<dbReference type="GO" id="GO:0005886">
    <property type="term" value="C:plasma membrane"/>
    <property type="evidence" value="ECO:0007669"/>
    <property type="project" value="TreeGrafter"/>
</dbReference>
<dbReference type="EMBL" id="CAJPEV010003488">
    <property type="protein sequence ID" value="CAG0899870.1"/>
    <property type="molecule type" value="Genomic_DNA"/>
</dbReference>
<evidence type="ECO:0000259" key="7">
    <source>
        <dbReference type="PROSITE" id="PS50922"/>
    </source>
</evidence>
<evidence type="ECO:0000313" key="9">
    <source>
        <dbReference type="Proteomes" id="UP000677054"/>
    </source>
</evidence>
<dbReference type="PANTHER" id="PTHR13439:SF4">
    <property type="entry name" value="TLC DOMAIN-CONTAINING PROTEIN"/>
    <property type="match status" value="1"/>
</dbReference>
<dbReference type="Pfam" id="PF03798">
    <property type="entry name" value="TRAM_LAG1_CLN8"/>
    <property type="match status" value="1"/>
</dbReference>
<accession>A0A7R9ACB1</accession>
<dbReference type="AlphaFoldDB" id="A0A7R9ACB1"/>
<dbReference type="PANTHER" id="PTHR13439">
    <property type="entry name" value="CT120 PROTEIN"/>
    <property type="match status" value="1"/>
</dbReference>
<evidence type="ECO:0000313" key="8">
    <source>
        <dbReference type="EMBL" id="CAD7251363.1"/>
    </source>
</evidence>
<keyword evidence="3 6" id="KW-1133">Transmembrane helix</keyword>
<reference evidence="8" key="1">
    <citation type="submission" date="2020-11" db="EMBL/GenBank/DDBJ databases">
        <authorList>
            <person name="Tran Van P."/>
        </authorList>
    </citation>
    <scope>NUCLEOTIDE SEQUENCE</scope>
</reference>
<keyword evidence="9" id="KW-1185">Reference proteome</keyword>
<name>A0A7R9ACB1_9CRUS</name>
<dbReference type="OrthoDB" id="10266980at2759"/>
<evidence type="ECO:0000256" key="6">
    <source>
        <dbReference type="SAM" id="Phobius"/>
    </source>
</evidence>
<evidence type="ECO:0000256" key="4">
    <source>
        <dbReference type="ARBA" id="ARBA00023136"/>
    </source>
</evidence>
<dbReference type="Proteomes" id="UP000677054">
    <property type="component" value="Unassembled WGS sequence"/>
</dbReference>
<protein>
    <recommendedName>
        <fullName evidence="7">TLC domain-containing protein</fullName>
    </recommendedName>
</protein>
<evidence type="ECO:0000256" key="3">
    <source>
        <dbReference type="ARBA" id="ARBA00022989"/>
    </source>
</evidence>
<dbReference type="PROSITE" id="PS50922">
    <property type="entry name" value="TLC"/>
    <property type="match status" value="1"/>
</dbReference>
<gene>
    <name evidence="8" type="ORF">DSTB1V02_LOCUS11130</name>
</gene>
<dbReference type="GO" id="GO:0007009">
    <property type="term" value="P:plasma membrane organization"/>
    <property type="evidence" value="ECO:0007669"/>
    <property type="project" value="TreeGrafter"/>
</dbReference>
<dbReference type="GO" id="GO:0097035">
    <property type="term" value="P:regulation of membrane lipid distribution"/>
    <property type="evidence" value="ECO:0007669"/>
    <property type="project" value="TreeGrafter"/>
</dbReference>
<organism evidence="8">
    <name type="scientific">Darwinula stevensoni</name>
    <dbReference type="NCBI Taxonomy" id="69355"/>
    <lineage>
        <taxon>Eukaryota</taxon>
        <taxon>Metazoa</taxon>
        <taxon>Ecdysozoa</taxon>
        <taxon>Arthropoda</taxon>
        <taxon>Crustacea</taxon>
        <taxon>Oligostraca</taxon>
        <taxon>Ostracoda</taxon>
        <taxon>Podocopa</taxon>
        <taxon>Podocopida</taxon>
        <taxon>Darwinulocopina</taxon>
        <taxon>Darwinuloidea</taxon>
        <taxon>Darwinulidae</taxon>
        <taxon>Darwinula</taxon>
    </lineage>
</organism>
<proteinExistence type="predicted"/>
<evidence type="ECO:0000256" key="5">
    <source>
        <dbReference type="PROSITE-ProRule" id="PRU00205"/>
    </source>
</evidence>
<comment type="subcellular location">
    <subcellularLocation>
        <location evidence="1">Membrane</location>
        <topology evidence="1">Multi-pass membrane protein</topology>
    </subcellularLocation>
</comment>
<sequence length="190" mass="21368">MEMDVIEKDAYMIFGLLWILFGVLIFCCFTLLFHHCVPASANHTTRQAWKWKNIATSCTHALITGLGAFLVMYLKPEIAEDLISTYSTPAHALVAISVGYFIVDSVDMYVNNKGRASYELLVHHVFVILCFGLTVVVGYYLGYAIVALICEVNSFFLHIRQLMLIQGVPKETSCYRLNSLINIGSFPLVM</sequence>
<dbReference type="InterPro" id="IPR006634">
    <property type="entry name" value="TLC-dom"/>
</dbReference>
<dbReference type="GO" id="GO:0071709">
    <property type="term" value="P:membrane assembly"/>
    <property type="evidence" value="ECO:0007669"/>
    <property type="project" value="TreeGrafter"/>
</dbReference>
<dbReference type="GO" id="GO:0055091">
    <property type="term" value="P:phospholipid homeostasis"/>
    <property type="evidence" value="ECO:0007669"/>
    <property type="project" value="TreeGrafter"/>
</dbReference>
<keyword evidence="2 5" id="KW-0812">Transmembrane</keyword>